<dbReference type="PROSITE" id="PS50977">
    <property type="entry name" value="HTH_TETR_2"/>
    <property type="match status" value="1"/>
</dbReference>
<keyword evidence="2 4" id="KW-0238">DNA-binding</keyword>
<organism evidence="6 7">
    <name type="scientific">Arthrobacter russicus</name>
    <dbReference type="NCBI Taxonomy" id="172040"/>
    <lineage>
        <taxon>Bacteria</taxon>
        <taxon>Bacillati</taxon>
        <taxon>Actinomycetota</taxon>
        <taxon>Actinomycetes</taxon>
        <taxon>Micrococcales</taxon>
        <taxon>Micrococcaceae</taxon>
        <taxon>Arthrobacter</taxon>
    </lineage>
</organism>
<evidence type="ECO:0000256" key="2">
    <source>
        <dbReference type="ARBA" id="ARBA00023125"/>
    </source>
</evidence>
<dbReference type="PANTHER" id="PTHR30055:SF238">
    <property type="entry name" value="MYCOFACTOCIN BIOSYNTHESIS TRANSCRIPTIONAL REGULATOR MFTR-RELATED"/>
    <property type="match status" value="1"/>
</dbReference>
<keyword evidence="3" id="KW-0804">Transcription</keyword>
<dbReference type="Gene3D" id="1.10.357.10">
    <property type="entry name" value="Tetracycline Repressor, domain 2"/>
    <property type="match status" value="1"/>
</dbReference>
<evidence type="ECO:0000313" key="6">
    <source>
        <dbReference type="EMBL" id="MDR6270883.1"/>
    </source>
</evidence>
<proteinExistence type="predicted"/>
<dbReference type="InterPro" id="IPR050109">
    <property type="entry name" value="HTH-type_TetR-like_transc_reg"/>
</dbReference>
<evidence type="ECO:0000313" key="7">
    <source>
        <dbReference type="Proteomes" id="UP001185069"/>
    </source>
</evidence>
<sequence>MSTLRGRRTAATKLDIAKTAVVLFAEHGTYSVTAREIAVASGVSLRTFYRYFPTKEDAVGPVLFAGAAQWQSELASLDKISAVHMTGVIRQILTPADAAEADQLRIMARLLRVAQEDQLLRDVWSRVNQQSERALVDLLEGTFGAEVMSRRIVAAAATSAIRIALEMWALSEFTDDTNVPAAWACDAFARLSRGAWPEPADGAEANL</sequence>
<feature type="domain" description="HTH tetR-type" evidence="5">
    <location>
        <begin position="10"/>
        <end position="70"/>
    </location>
</feature>
<keyword evidence="1" id="KW-0805">Transcription regulation</keyword>
<evidence type="ECO:0000256" key="4">
    <source>
        <dbReference type="PROSITE-ProRule" id="PRU00335"/>
    </source>
</evidence>
<name>A0ABU1JEU1_9MICC</name>
<dbReference type="InterPro" id="IPR001647">
    <property type="entry name" value="HTH_TetR"/>
</dbReference>
<evidence type="ECO:0000259" key="5">
    <source>
        <dbReference type="PROSITE" id="PS50977"/>
    </source>
</evidence>
<dbReference type="PRINTS" id="PR00455">
    <property type="entry name" value="HTHTETR"/>
</dbReference>
<evidence type="ECO:0000256" key="1">
    <source>
        <dbReference type="ARBA" id="ARBA00023015"/>
    </source>
</evidence>
<reference evidence="6 7" key="1">
    <citation type="submission" date="2023-07" db="EMBL/GenBank/DDBJ databases">
        <title>Sequencing the genomes of 1000 actinobacteria strains.</title>
        <authorList>
            <person name="Klenk H.-P."/>
        </authorList>
    </citation>
    <scope>NUCLEOTIDE SEQUENCE [LARGE SCALE GENOMIC DNA]</scope>
    <source>
        <strain evidence="6 7">DSM 14555</strain>
    </source>
</reference>
<protein>
    <submittedName>
        <fullName evidence="6">AcrR family transcriptional regulator</fullName>
    </submittedName>
</protein>
<evidence type="ECO:0000256" key="3">
    <source>
        <dbReference type="ARBA" id="ARBA00023163"/>
    </source>
</evidence>
<dbReference type="SUPFAM" id="SSF46689">
    <property type="entry name" value="Homeodomain-like"/>
    <property type="match status" value="1"/>
</dbReference>
<dbReference type="Pfam" id="PF00440">
    <property type="entry name" value="TetR_N"/>
    <property type="match status" value="1"/>
</dbReference>
<dbReference type="EMBL" id="JAVDQF010000001">
    <property type="protein sequence ID" value="MDR6270883.1"/>
    <property type="molecule type" value="Genomic_DNA"/>
</dbReference>
<feature type="DNA-binding region" description="H-T-H motif" evidence="4">
    <location>
        <begin position="33"/>
        <end position="52"/>
    </location>
</feature>
<gene>
    <name evidence="6" type="ORF">JOE69_003121</name>
</gene>
<dbReference type="RefSeq" id="WP_309800256.1">
    <property type="nucleotide sequence ID" value="NZ_BAAAHY010000006.1"/>
</dbReference>
<dbReference type="PANTHER" id="PTHR30055">
    <property type="entry name" value="HTH-TYPE TRANSCRIPTIONAL REGULATOR RUTR"/>
    <property type="match status" value="1"/>
</dbReference>
<comment type="caution">
    <text evidence="6">The sequence shown here is derived from an EMBL/GenBank/DDBJ whole genome shotgun (WGS) entry which is preliminary data.</text>
</comment>
<dbReference type="InterPro" id="IPR009057">
    <property type="entry name" value="Homeodomain-like_sf"/>
</dbReference>
<dbReference type="Proteomes" id="UP001185069">
    <property type="component" value="Unassembled WGS sequence"/>
</dbReference>
<keyword evidence="7" id="KW-1185">Reference proteome</keyword>
<accession>A0ABU1JEU1</accession>